<dbReference type="EMBL" id="RDSM01000001">
    <property type="protein sequence ID" value="RXH57612.1"/>
    <property type="molecule type" value="Genomic_DNA"/>
</dbReference>
<dbReference type="RefSeq" id="WP_128911760.1">
    <property type="nucleotide sequence ID" value="NZ_RDSM01000001.1"/>
</dbReference>
<gene>
    <name evidence="1" type="ORF">GRAN_0922</name>
</gene>
<sequence length="376" mass="37269">MPTHNGKLLLSLSTTPILLLAIGCGGGMSQAVSTTTVTPTPVASPTPADSIYVFQDNDAFSPPQPSSILRFPKASVGPATPASTITGPANVIFQALAEDASGNLYVGANTYNASPNTGPGGVDLLVYALGSAGTSAPTRTIAGSATGLQNLSSNPIASLDVDSAGNLFVAADVVVGPNGPGGRIVDGISVFSPSANGNVPPSRVIAGDQTAMSGAIPQIAVTPAGGVYVGVNAYQTPGSILFFPPTATGNIAPTTVLGGPLTTIVNISGVAIDSAGNIYVASTTLPTTNDIHTEVPSILVFAAGSTGNVAPTRTISGSAADFGFIHNLRVDSTGNIYVLSGSEILKFTSSANGNVAPASAITSAAYFEPIGSLALQ</sequence>
<proteinExistence type="predicted"/>
<dbReference type="AlphaFoldDB" id="A0A4Q0T3X2"/>
<dbReference type="Proteomes" id="UP000289437">
    <property type="component" value="Unassembled WGS sequence"/>
</dbReference>
<accession>A0A4Q0T3X2</accession>
<evidence type="ECO:0000313" key="1">
    <source>
        <dbReference type="EMBL" id="RXH57612.1"/>
    </source>
</evidence>
<name>A0A4Q0T3X2_9BACT</name>
<dbReference type="OrthoDB" id="97866at2"/>
<dbReference type="PROSITE" id="PS51257">
    <property type="entry name" value="PROKAR_LIPOPROTEIN"/>
    <property type="match status" value="1"/>
</dbReference>
<dbReference type="Pfam" id="PF06739">
    <property type="entry name" value="SBBP"/>
    <property type="match status" value="1"/>
</dbReference>
<reference evidence="1 2" key="1">
    <citation type="submission" date="2018-11" db="EMBL/GenBank/DDBJ databases">
        <authorList>
            <person name="Mardanov A.V."/>
            <person name="Ravin N.V."/>
            <person name="Dedysh S.N."/>
        </authorList>
    </citation>
    <scope>NUCLEOTIDE SEQUENCE [LARGE SCALE GENOMIC DNA]</scope>
    <source>
        <strain evidence="1 2">AF10</strain>
    </source>
</reference>
<comment type="caution">
    <text evidence="1">The sequence shown here is derived from an EMBL/GenBank/DDBJ whole genome shotgun (WGS) entry which is preliminary data.</text>
</comment>
<dbReference type="InterPro" id="IPR011042">
    <property type="entry name" value="6-blade_b-propeller_TolB-like"/>
</dbReference>
<evidence type="ECO:0000313" key="2">
    <source>
        <dbReference type="Proteomes" id="UP000289437"/>
    </source>
</evidence>
<keyword evidence="2" id="KW-1185">Reference proteome</keyword>
<dbReference type="SUPFAM" id="SSF63829">
    <property type="entry name" value="Calcium-dependent phosphotriesterase"/>
    <property type="match status" value="1"/>
</dbReference>
<dbReference type="Gene3D" id="2.120.10.30">
    <property type="entry name" value="TolB, C-terminal domain"/>
    <property type="match status" value="1"/>
</dbReference>
<dbReference type="InterPro" id="IPR010620">
    <property type="entry name" value="SBBP_repeat"/>
</dbReference>
<reference evidence="2" key="2">
    <citation type="submission" date="2019-02" db="EMBL/GenBank/DDBJ databases">
        <title>Granulicella sibirica sp. nov., a psychrotolerant acidobacterium isolated from an organic soil layer in forested tundra, West Siberia.</title>
        <authorList>
            <person name="Oshkin I.Y."/>
            <person name="Kulichevskaya I.S."/>
            <person name="Rijpstra W.I.C."/>
            <person name="Sinninghe Damste J.S."/>
            <person name="Rakitin A.L."/>
            <person name="Ravin N.V."/>
            <person name="Dedysh S.N."/>
        </authorList>
    </citation>
    <scope>NUCLEOTIDE SEQUENCE [LARGE SCALE GENOMIC DNA]</scope>
    <source>
        <strain evidence="2">AF10</strain>
    </source>
</reference>
<protein>
    <submittedName>
        <fullName evidence="1">Uncharacterized protein</fullName>
    </submittedName>
</protein>
<organism evidence="1 2">
    <name type="scientific">Granulicella sibirica</name>
    <dbReference type="NCBI Taxonomy" id="2479048"/>
    <lineage>
        <taxon>Bacteria</taxon>
        <taxon>Pseudomonadati</taxon>
        <taxon>Acidobacteriota</taxon>
        <taxon>Terriglobia</taxon>
        <taxon>Terriglobales</taxon>
        <taxon>Acidobacteriaceae</taxon>
        <taxon>Granulicella</taxon>
    </lineage>
</organism>